<dbReference type="Gene3D" id="3.40.50.150">
    <property type="entry name" value="Vaccinia Virus protein VP39"/>
    <property type="match status" value="1"/>
</dbReference>
<dbReference type="GO" id="GO:0016197">
    <property type="term" value="P:endosomal transport"/>
    <property type="evidence" value="ECO:0007669"/>
    <property type="project" value="TreeGrafter"/>
</dbReference>
<dbReference type="AlphaFoldDB" id="A0A162RLP1"/>
<evidence type="ECO:0000313" key="3">
    <source>
        <dbReference type="Proteomes" id="UP000076858"/>
    </source>
</evidence>
<dbReference type="GO" id="GO:0005886">
    <property type="term" value="C:plasma membrane"/>
    <property type="evidence" value="ECO:0007669"/>
    <property type="project" value="TreeGrafter"/>
</dbReference>
<dbReference type="InterPro" id="IPR006342">
    <property type="entry name" value="FkbM_mtfrase"/>
</dbReference>
<feature type="domain" description="Methyltransferase FkbM" evidence="1">
    <location>
        <begin position="65"/>
        <end position="240"/>
    </location>
</feature>
<evidence type="ECO:0000259" key="1">
    <source>
        <dbReference type="Pfam" id="PF05050"/>
    </source>
</evidence>
<feature type="non-terminal residue" evidence="2">
    <location>
        <position position="1"/>
    </location>
</feature>
<dbReference type="PANTHER" id="PTHR34009">
    <property type="entry name" value="PROTEIN STAR"/>
    <property type="match status" value="1"/>
</dbReference>
<protein>
    <recommendedName>
        <fullName evidence="1">Methyltransferase FkbM domain-containing protein</fullName>
    </recommendedName>
</protein>
<dbReference type="InterPro" id="IPR029063">
    <property type="entry name" value="SAM-dependent_MTases_sf"/>
</dbReference>
<dbReference type="GO" id="GO:0005794">
    <property type="term" value="C:Golgi apparatus"/>
    <property type="evidence" value="ECO:0007669"/>
    <property type="project" value="TreeGrafter"/>
</dbReference>
<organism evidence="2 3">
    <name type="scientific">Daphnia magna</name>
    <dbReference type="NCBI Taxonomy" id="35525"/>
    <lineage>
        <taxon>Eukaryota</taxon>
        <taxon>Metazoa</taxon>
        <taxon>Ecdysozoa</taxon>
        <taxon>Arthropoda</taxon>
        <taxon>Crustacea</taxon>
        <taxon>Branchiopoda</taxon>
        <taxon>Diplostraca</taxon>
        <taxon>Cladocera</taxon>
        <taxon>Anomopoda</taxon>
        <taxon>Daphniidae</taxon>
        <taxon>Daphnia</taxon>
    </lineage>
</organism>
<accession>A0A162RLP1</accession>
<dbReference type="GO" id="GO:0031902">
    <property type="term" value="C:late endosome membrane"/>
    <property type="evidence" value="ECO:0007669"/>
    <property type="project" value="TreeGrafter"/>
</dbReference>
<name>A0A162RLP1_9CRUS</name>
<evidence type="ECO:0000313" key="2">
    <source>
        <dbReference type="EMBL" id="KZS20615.1"/>
    </source>
</evidence>
<dbReference type="InterPro" id="IPR053202">
    <property type="entry name" value="EGF_Rcpt_Signaling_Reg"/>
</dbReference>
<gene>
    <name evidence="2" type="ORF">APZ42_012646</name>
</gene>
<proteinExistence type="predicted"/>
<dbReference type="Pfam" id="PF05050">
    <property type="entry name" value="Methyltransf_21"/>
    <property type="match status" value="1"/>
</dbReference>
<comment type="caution">
    <text evidence="2">The sequence shown here is derived from an EMBL/GenBank/DDBJ whole genome shotgun (WGS) entry which is preliminary data.</text>
</comment>
<dbReference type="GO" id="GO:0005789">
    <property type="term" value="C:endoplasmic reticulum membrane"/>
    <property type="evidence" value="ECO:0007669"/>
    <property type="project" value="TreeGrafter"/>
</dbReference>
<dbReference type="SUPFAM" id="SSF53335">
    <property type="entry name" value="S-adenosyl-L-methionine-dependent methyltransferases"/>
    <property type="match status" value="1"/>
</dbReference>
<sequence>YANAHKLQQDHPCVIRLIRDHYLHHPAPRSLPYHLDYPEILDPSDGQSKGVLQLLQNQTNGFFIECGGFDGEYLSNTLYMERVLNWTGLLVEADKNALHRLSTRNRKAFIAPTCLSTKPYPMQVLYNATNTLFSSIIENHKRQARKKRSNINQKSPFNEADKVYKIQCFPLYSMLVAIGRTEIDYFGLDVEGSEFKILETIPWHKIEIKIMTVEWDHTPEGEAALSHLMKNNKFVKFGHIEMAYSREVLYVKDFLHNLRLYE</sequence>
<dbReference type="Proteomes" id="UP000076858">
    <property type="component" value="Unassembled WGS sequence"/>
</dbReference>
<dbReference type="PANTHER" id="PTHR34009:SF2">
    <property type="entry name" value="PROTEIN STAR"/>
    <property type="match status" value="1"/>
</dbReference>
<keyword evidence="3" id="KW-1185">Reference proteome</keyword>
<reference evidence="2 3" key="1">
    <citation type="submission" date="2016-03" db="EMBL/GenBank/DDBJ databases">
        <title>EvidentialGene: Evidence-directed Construction of Genes on Genomes.</title>
        <authorList>
            <person name="Gilbert D.G."/>
            <person name="Choi J.-H."/>
            <person name="Mockaitis K."/>
            <person name="Colbourne J."/>
            <person name="Pfrender M."/>
        </authorList>
    </citation>
    <scope>NUCLEOTIDE SEQUENCE [LARGE SCALE GENOMIC DNA]</scope>
    <source>
        <strain evidence="2 3">Xinb3</strain>
        <tissue evidence="2">Complete organism</tissue>
    </source>
</reference>
<dbReference type="GO" id="GO:0006888">
    <property type="term" value="P:endoplasmic reticulum to Golgi vesicle-mediated transport"/>
    <property type="evidence" value="ECO:0007669"/>
    <property type="project" value="TreeGrafter"/>
</dbReference>
<dbReference type="EMBL" id="LRGB01000143">
    <property type="protein sequence ID" value="KZS20615.1"/>
    <property type="molecule type" value="Genomic_DNA"/>
</dbReference>
<dbReference type="OrthoDB" id="6357215at2759"/>